<evidence type="ECO:0000256" key="1">
    <source>
        <dbReference type="SAM" id="MobiDB-lite"/>
    </source>
</evidence>
<reference evidence="3" key="1">
    <citation type="journal article" date="2019" name="Int. J. Syst. Evol. Microbiol.">
        <title>The Global Catalogue of Microorganisms (GCM) 10K type strain sequencing project: providing services to taxonomists for standard genome sequencing and annotation.</title>
        <authorList>
            <consortium name="The Broad Institute Genomics Platform"/>
            <consortium name="The Broad Institute Genome Sequencing Center for Infectious Disease"/>
            <person name="Wu L."/>
            <person name="Ma J."/>
        </authorList>
    </citation>
    <scope>NUCLEOTIDE SEQUENCE [LARGE SCALE GENOMIC DNA]</scope>
    <source>
        <strain evidence="3">JCM 17695</strain>
    </source>
</reference>
<comment type="caution">
    <text evidence="2">The sequence shown here is derived from an EMBL/GenBank/DDBJ whole genome shotgun (WGS) entry which is preliminary data.</text>
</comment>
<sequence length="203" mass="21601">MSATVWVVAGAPGAGKSTVAEALLAVLDPVPALLDKDTVYGDFVAATLAAAGRDPGEREGPWYDEHVKVHEYAGLTAVAREVSGHGCPVLLCAPFTGQIRDPARWAAWVDALGGDVRLVWVRSDAATLHERLINRQSPRDTAKLADFAAFVARMRPDEPPPVPHTEIDNRAGAPPVREQVRAAVVQGETPQPGQRGRGPAQRA</sequence>
<protein>
    <submittedName>
        <fullName evidence="2">AAA family ATPase</fullName>
    </submittedName>
</protein>
<proteinExistence type="predicted"/>
<evidence type="ECO:0000313" key="3">
    <source>
        <dbReference type="Proteomes" id="UP001596512"/>
    </source>
</evidence>
<organism evidence="2 3">
    <name type="scientific">Actinokineospora soli</name>
    <dbReference type="NCBI Taxonomy" id="1048753"/>
    <lineage>
        <taxon>Bacteria</taxon>
        <taxon>Bacillati</taxon>
        <taxon>Actinomycetota</taxon>
        <taxon>Actinomycetes</taxon>
        <taxon>Pseudonocardiales</taxon>
        <taxon>Pseudonocardiaceae</taxon>
        <taxon>Actinokineospora</taxon>
    </lineage>
</organism>
<evidence type="ECO:0000313" key="2">
    <source>
        <dbReference type="EMBL" id="MFC7615541.1"/>
    </source>
</evidence>
<dbReference type="EMBL" id="JBHTEY010000004">
    <property type="protein sequence ID" value="MFC7615541.1"/>
    <property type="molecule type" value="Genomic_DNA"/>
</dbReference>
<dbReference type="Pfam" id="PF13671">
    <property type="entry name" value="AAA_33"/>
    <property type="match status" value="1"/>
</dbReference>
<dbReference type="Proteomes" id="UP001596512">
    <property type="component" value="Unassembled WGS sequence"/>
</dbReference>
<dbReference type="InterPro" id="IPR027417">
    <property type="entry name" value="P-loop_NTPase"/>
</dbReference>
<dbReference type="Gene3D" id="3.40.50.300">
    <property type="entry name" value="P-loop containing nucleotide triphosphate hydrolases"/>
    <property type="match status" value="1"/>
</dbReference>
<keyword evidence="3" id="KW-1185">Reference proteome</keyword>
<name>A0ABW2TPV1_9PSEU</name>
<dbReference type="SUPFAM" id="SSF52540">
    <property type="entry name" value="P-loop containing nucleoside triphosphate hydrolases"/>
    <property type="match status" value="1"/>
</dbReference>
<accession>A0ABW2TPV1</accession>
<gene>
    <name evidence="2" type="ORF">ACFQV2_20590</name>
</gene>
<feature type="region of interest" description="Disordered" evidence="1">
    <location>
        <begin position="155"/>
        <end position="203"/>
    </location>
</feature>